<evidence type="ECO:0000313" key="2">
    <source>
        <dbReference type="EMBL" id="CAJ0583686.1"/>
    </source>
</evidence>
<dbReference type="EMBL" id="CATQJA010002665">
    <property type="protein sequence ID" value="CAJ0583686.1"/>
    <property type="molecule type" value="Genomic_DNA"/>
</dbReference>
<sequence length="408" mass="45552">MKYLLLICLTAIPFLSNAQQTFQQFRFDLDPNMPAEDPETLSQLESGPRQARRDAKKPKKIQVPLKRDTPRQQNNALPLTEFVHPNLPNTPTPTHPGVLPAQQGVAQIQSQFPQQFLPAAPQQQGLPAFGQQGFGQQQNGFLPPAYNQQQQFGFGSQLAANQQYYQQNQFAPQPYLQTTTPIAANPAKTPIPYLPELIPRQPVRINPAPADLDVTNTLQIVPTASAAQAVRNVMREKGSEVTATAIQVPDEIVTPIRETLTSASMWFEEEFDTSKCQLTTIGKKFQNKFPSSVASRTKDAKLATLVEARLVECQKKFDAGHWDKVDKLLGKMVALSKSEEADCRSGLVQEQISCRNLLSMACQFVQPTFEFRLVPARMVIQEARHAENGSEKCRNAVRTVKQRLGQKH</sequence>
<reference evidence="2" key="1">
    <citation type="submission" date="2023-06" db="EMBL/GenBank/DDBJ databases">
        <authorList>
            <person name="Delattre M."/>
        </authorList>
    </citation>
    <scope>NUCLEOTIDE SEQUENCE</scope>
    <source>
        <strain evidence="2">AF72</strain>
    </source>
</reference>
<evidence type="ECO:0000313" key="3">
    <source>
        <dbReference type="Proteomes" id="UP001177023"/>
    </source>
</evidence>
<dbReference type="Proteomes" id="UP001177023">
    <property type="component" value="Unassembled WGS sequence"/>
</dbReference>
<comment type="caution">
    <text evidence="2">The sequence shown here is derived from an EMBL/GenBank/DDBJ whole genome shotgun (WGS) entry which is preliminary data.</text>
</comment>
<name>A0AA36GFV3_9BILA</name>
<keyword evidence="3" id="KW-1185">Reference proteome</keyword>
<dbReference type="AlphaFoldDB" id="A0AA36GFV3"/>
<evidence type="ECO:0000256" key="1">
    <source>
        <dbReference type="SAM" id="MobiDB-lite"/>
    </source>
</evidence>
<feature type="non-terminal residue" evidence="2">
    <location>
        <position position="1"/>
    </location>
</feature>
<organism evidence="2 3">
    <name type="scientific">Mesorhabditis spiculigera</name>
    <dbReference type="NCBI Taxonomy" id="96644"/>
    <lineage>
        <taxon>Eukaryota</taxon>
        <taxon>Metazoa</taxon>
        <taxon>Ecdysozoa</taxon>
        <taxon>Nematoda</taxon>
        <taxon>Chromadorea</taxon>
        <taxon>Rhabditida</taxon>
        <taxon>Rhabditina</taxon>
        <taxon>Rhabditomorpha</taxon>
        <taxon>Rhabditoidea</taxon>
        <taxon>Rhabditidae</taxon>
        <taxon>Mesorhabditinae</taxon>
        <taxon>Mesorhabditis</taxon>
    </lineage>
</organism>
<accession>A0AA36GFV3</accession>
<protein>
    <submittedName>
        <fullName evidence="2">Uncharacterized protein</fullName>
    </submittedName>
</protein>
<feature type="region of interest" description="Disordered" evidence="1">
    <location>
        <begin position="31"/>
        <end position="76"/>
    </location>
</feature>
<gene>
    <name evidence="2" type="ORF">MSPICULIGERA_LOCUS21757</name>
</gene>
<proteinExistence type="predicted"/>